<dbReference type="RefSeq" id="WP_173943691.1">
    <property type="nucleotide sequence ID" value="NZ_CBCSCD010000002.1"/>
</dbReference>
<evidence type="ECO:0000313" key="2">
    <source>
        <dbReference type="Proteomes" id="UP000500806"/>
    </source>
</evidence>
<organism evidence="1 2">
    <name type="scientific">Polynucleobacter antarcticus</name>
    <dbReference type="NCBI Taxonomy" id="1743162"/>
    <lineage>
        <taxon>Bacteria</taxon>
        <taxon>Pseudomonadati</taxon>
        <taxon>Pseudomonadota</taxon>
        <taxon>Betaproteobacteria</taxon>
        <taxon>Burkholderiales</taxon>
        <taxon>Burkholderiaceae</taxon>
        <taxon>Polynucleobacter</taxon>
    </lineage>
</organism>
<dbReference type="AlphaFoldDB" id="A0A6M9PXP0"/>
<name>A0A6M9PXP0_9BURK</name>
<sequence>MSKILTLCLTLILCACSTVDKPIDKRNIQSKVDIEGPDKHWTLHFFYFHKGKQTHENSFYYQSRRDCFDAMYQMQVDSKKERFNSGAGVCSKRFAEGQKRTKDDVLGYR</sequence>
<keyword evidence="2" id="KW-1185">Reference proteome</keyword>
<evidence type="ECO:0008006" key="3">
    <source>
        <dbReference type="Google" id="ProtNLM"/>
    </source>
</evidence>
<protein>
    <recommendedName>
        <fullName evidence="3">Lipoprotein</fullName>
    </recommendedName>
</protein>
<reference evidence="1 2" key="1">
    <citation type="submission" date="2018-04" db="EMBL/GenBank/DDBJ databases">
        <title>Polynucleobacter sp. LimPoW16 genome.</title>
        <authorList>
            <person name="Hahn M.W."/>
        </authorList>
    </citation>
    <scope>NUCLEOTIDE SEQUENCE [LARGE SCALE GENOMIC DNA]</scope>
    <source>
        <strain evidence="1 2">LimPoW16</strain>
    </source>
</reference>
<dbReference type="PROSITE" id="PS51257">
    <property type="entry name" value="PROKAR_LIPOPROTEIN"/>
    <property type="match status" value="1"/>
</dbReference>
<dbReference type="KEGG" id="pani:DCO16_11040"/>
<accession>A0A6M9PXP0</accession>
<gene>
    <name evidence="1" type="ORF">DCO16_11040</name>
</gene>
<proteinExistence type="predicted"/>
<dbReference type="Proteomes" id="UP000500806">
    <property type="component" value="Chromosome"/>
</dbReference>
<dbReference type="EMBL" id="CP028941">
    <property type="protein sequence ID" value="QKM63525.1"/>
    <property type="molecule type" value="Genomic_DNA"/>
</dbReference>
<evidence type="ECO:0000313" key="1">
    <source>
        <dbReference type="EMBL" id="QKM63525.1"/>
    </source>
</evidence>